<dbReference type="Pfam" id="PF01547">
    <property type="entry name" value="SBP_bac_1"/>
    <property type="match status" value="1"/>
</dbReference>
<keyword evidence="7" id="KW-1185">Reference proteome</keyword>
<evidence type="ECO:0000313" key="6">
    <source>
        <dbReference type="EMBL" id="MBW3093315.1"/>
    </source>
</evidence>
<dbReference type="PROSITE" id="PS51257">
    <property type="entry name" value="PROKAR_LIPOPROTEIN"/>
    <property type="match status" value="1"/>
</dbReference>
<name>A0ABS6WGY5_9BIFI</name>
<accession>A0ABS6WGY5</accession>
<gene>
    <name evidence="6" type="ORF">KIH79_10370</name>
</gene>
<dbReference type="EMBL" id="JAHBBH010000036">
    <property type="protein sequence ID" value="MBW3093315.1"/>
    <property type="molecule type" value="Genomic_DNA"/>
</dbReference>
<evidence type="ECO:0000256" key="4">
    <source>
        <dbReference type="ARBA" id="ARBA00022729"/>
    </source>
</evidence>
<feature type="chain" id="PRO_5045521931" evidence="5">
    <location>
        <begin position="30"/>
        <end position="153"/>
    </location>
</feature>
<evidence type="ECO:0000256" key="1">
    <source>
        <dbReference type="ARBA" id="ARBA00004196"/>
    </source>
</evidence>
<comment type="similarity">
    <text evidence="2">Belongs to the bacterial solute-binding protein 1 family.</text>
</comment>
<comment type="caution">
    <text evidence="6">The sequence shown here is derived from an EMBL/GenBank/DDBJ whole genome shotgun (WGS) entry which is preliminary data.</text>
</comment>
<reference evidence="6 7" key="1">
    <citation type="submission" date="2021-05" db="EMBL/GenBank/DDBJ databases">
        <title>Phylogenetic classification of ten novel species belonging to the genus Bifidobacterium comprising B. colchicus sp. nov., B. abeli sp. nov., B. bicoloris sp. nov., B. guerezis sp. nov., B. rosaliae sp. nov., B. santillanensis sp. nov., B. argentati sp. nov., B. amazzoni sp. nov., B. pluviali sp. nov., and B. pinnaculum sp. nov.</title>
        <authorList>
            <person name="Lugli G.A."/>
            <person name="Ruiz Garcia L."/>
            <person name="Margolles A."/>
            <person name="Ventura M."/>
        </authorList>
    </citation>
    <scope>NUCLEOTIDE SEQUENCE [LARGE SCALE GENOMIC DNA]</scope>
    <source>
        <strain evidence="6 7">82T10</strain>
    </source>
</reference>
<evidence type="ECO:0000313" key="7">
    <source>
        <dbReference type="Proteomes" id="UP000700815"/>
    </source>
</evidence>
<dbReference type="InterPro" id="IPR050490">
    <property type="entry name" value="Bact_solute-bd_prot1"/>
</dbReference>
<dbReference type="PANTHER" id="PTHR43649:SF31">
    <property type="entry name" value="SN-GLYCEROL-3-PHOSPHATE-BINDING PERIPLASMIC PROTEIN UGPB"/>
    <property type="match status" value="1"/>
</dbReference>
<dbReference type="Proteomes" id="UP000700815">
    <property type="component" value="Unassembled WGS sequence"/>
</dbReference>
<organism evidence="6 7">
    <name type="scientific">Bifidobacterium miconis</name>
    <dbReference type="NCBI Taxonomy" id="2834435"/>
    <lineage>
        <taxon>Bacteria</taxon>
        <taxon>Bacillati</taxon>
        <taxon>Actinomycetota</taxon>
        <taxon>Actinomycetes</taxon>
        <taxon>Bifidobacteriales</taxon>
        <taxon>Bifidobacteriaceae</taxon>
        <taxon>Bifidobacterium</taxon>
    </lineage>
</organism>
<evidence type="ECO:0000256" key="5">
    <source>
        <dbReference type="SAM" id="SignalP"/>
    </source>
</evidence>
<keyword evidence="3" id="KW-0813">Transport</keyword>
<evidence type="ECO:0000256" key="2">
    <source>
        <dbReference type="ARBA" id="ARBA00008520"/>
    </source>
</evidence>
<comment type="subcellular location">
    <subcellularLocation>
        <location evidence="1">Cell envelope</location>
    </subcellularLocation>
</comment>
<feature type="signal peptide" evidence="5">
    <location>
        <begin position="1"/>
        <end position="29"/>
    </location>
</feature>
<protein>
    <submittedName>
        <fullName evidence="6">Extracellular solute-binding protein</fullName>
    </submittedName>
</protein>
<dbReference type="InterPro" id="IPR006059">
    <property type="entry name" value="SBP"/>
</dbReference>
<keyword evidence="4 5" id="KW-0732">Signal</keyword>
<evidence type="ECO:0000256" key="3">
    <source>
        <dbReference type="ARBA" id="ARBA00022448"/>
    </source>
</evidence>
<dbReference type="PANTHER" id="PTHR43649">
    <property type="entry name" value="ARABINOSE-BINDING PROTEIN-RELATED"/>
    <property type="match status" value="1"/>
</dbReference>
<proteinExistence type="inferred from homology"/>
<sequence>MNKNTLFKAAAVAGAAVMMLSGCGSSNNASGGKTEALDENAKVEISFAGWSLDTTPEFQTLADGFMKDHPNITVKVKQYSADDYDKQLTSDISGKSQPDVFPIKNLQKYYTYAAESGGLADLSDIAASYDGDKNIDVSSYKLEDGKYYAMPYR</sequence>